<feature type="region of interest" description="Disordered" evidence="1">
    <location>
        <begin position="1"/>
        <end position="43"/>
    </location>
</feature>
<dbReference type="Proteomes" id="UP000003477">
    <property type="component" value="Unassembled WGS sequence"/>
</dbReference>
<feature type="compositionally biased region" description="Polar residues" evidence="1">
    <location>
        <begin position="24"/>
        <end position="33"/>
    </location>
</feature>
<comment type="caution">
    <text evidence="2">The sequence shown here is derived from an EMBL/GenBank/DDBJ whole genome shotgun (WGS) entry which is preliminary data.</text>
</comment>
<dbReference type="RefSeq" id="WP_007313441.1">
    <property type="nucleotide sequence ID" value="NZ_AESD01000938.1"/>
</dbReference>
<evidence type="ECO:0000313" key="2">
    <source>
        <dbReference type="EMBL" id="EHJ09510.1"/>
    </source>
</evidence>
<feature type="compositionally biased region" description="Polar residues" evidence="1">
    <location>
        <begin position="1"/>
        <end position="14"/>
    </location>
</feature>
<sequence>MSKTINHKSLTSETVENDPLFTDLTATEADTTQGGCGGFHGRGRGGGRGFSSMFSRMFQMFTVASLFSNSFNRRNYNGNFNVTALNEAEIGDNNNIYIL</sequence>
<accession>G5JE74</accession>
<evidence type="ECO:0000313" key="3">
    <source>
        <dbReference type="Proteomes" id="UP000003477"/>
    </source>
</evidence>
<organism evidence="2 3">
    <name type="scientific">Crocosphaera watsonii WH 0003</name>
    <dbReference type="NCBI Taxonomy" id="423471"/>
    <lineage>
        <taxon>Bacteria</taxon>
        <taxon>Bacillati</taxon>
        <taxon>Cyanobacteriota</taxon>
        <taxon>Cyanophyceae</taxon>
        <taxon>Oscillatoriophycideae</taxon>
        <taxon>Chroococcales</taxon>
        <taxon>Aphanothecaceae</taxon>
        <taxon>Crocosphaera</taxon>
    </lineage>
</organism>
<dbReference type="AlphaFoldDB" id="G5JE74"/>
<gene>
    <name evidence="2" type="ORF">CWATWH0003_B061</name>
</gene>
<name>G5JE74_CROWT</name>
<evidence type="ECO:0000256" key="1">
    <source>
        <dbReference type="SAM" id="MobiDB-lite"/>
    </source>
</evidence>
<dbReference type="PATRIC" id="fig|423471.3.peg.5339"/>
<dbReference type="GeneID" id="88768987"/>
<protein>
    <submittedName>
        <fullName evidence="2">Uncharacterized protein</fullName>
    </submittedName>
</protein>
<feature type="compositionally biased region" description="Gly residues" evidence="1">
    <location>
        <begin position="34"/>
        <end position="43"/>
    </location>
</feature>
<reference evidence="2 3" key="1">
    <citation type="journal article" date="2011" name="Front. Microbiol.">
        <title>Two Strains of Crocosphaera watsonii with Highly Conserved Genomes are Distinguished by Strain-Specific Features.</title>
        <authorList>
            <person name="Bench S.R."/>
            <person name="Ilikchyan I.N."/>
            <person name="Tripp H.J."/>
            <person name="Zehr J.P."/>
        </authorList>
    </citation>
    <scope>NUCLEOTIDE SEQUENCE [LARGE SCALE GENOMIC DNA]</scope>
    <source>
        <strain evidence="2 3">WH 0003</strain>
    </source>
</reference>
<dbReference type="EMBL" id="AESD01000938">
    <property type="protein sequence ID" value="EHJ09510.1"/>
    <property type="molecule type" value="Genomic_DNA"/>
</dbReference>
<proteinExistence type="predicted"/>